<organism evidence="1 2">
    <name type="scientific">Trichinella britovi</name>
    <name type="common">Parasitic roundworm</name>
    <dbReference type="NCBI Taxonomy" id="45882"/>
    <lineage>
        <taxon>Eukaryota</taxon>
        <taxon>Metazoa</taxon>
        <taxon>Ecdysozoa</taxon>
        <taxon>Nematoda</taxon>
        <taxon>Enoplea</taxon>
        <taxon>Dorylaimia</taxon>
        <taxon>Trichinellida</taxon>
        <taxon>Trichinellidae</taxon>
        <taxon>Trichinella</taxon>
    </lineage>
</organism>
<accession>A0A0V0YZV0</accession>
<gene>
    <name evidence="1" type="ORF">T03_11669</name>
</gene>
<evidence type="ECO:0000313" key="2">
    <source>
        <dbReference type="Proteomes" id="UP000054653"/>
    </source>
</evidence>
<proteinExistence type="predicted"/>
<keyword evidence="2" id="KW-1185">Reference proteome</keyword>
<reference evidence="1 2" key="1">
    <citation type="submission" date="2015-01" db="EMBL/GenBank/DDBJ databases">
        <title>Evolution of Trichinella species and genotypes.</title>
        <authorList>
            <person name="Korhonen P.K."/>
            <person name="Edoardo P."/>
            <person name="Giuseppe L.R."/>
            <person name="Gasser R.B."/>
        </authorList>
    </citation>
    <scope>NUCLEOTIDE SEQUENCE [LARGE SCALE GENOMIC DNA]</scope>
    <source>
        <strain evidence="1">ISS120</strain>
    </source>
</reference>
<evidence type="ECO:0000313" key="1">
    <source>
        <dbReference type="EMBL" id="KRY05659.1"/>
    </source>
</evidence>
<sequence length="35" mass="3985">MYSRSFEIRGFLWNTQPRISGVDSYYVIGSNNLGG</sequence>
<dbReference type="EMBL" id="JYDI01004867">
    <property type="protein sequence ID" value="KRY05659.1"/>
    <property type="molecule type" value="Genomic_DNA"/>
</dbReference>
<name>A0A0V0YZV0_TRIBR</name>
<comment type="caution">
    <text evidence="1">The sequence shown here is derived from an EMBL/GenBank/DDBJ whole genome shotgun (WGS) entry which is preliminary data.</text>
</comment>
<protein>
    <submittedName>
        <fullName evidence="1">Uncharacterized protein</fullName>
    </submittedName>
</protein>
<dbReference type="Proteomes" id="UP000054653">
    <property type="component" value="Unassembled WGS sequence"/>
</dbReference>
<dbReference type="AlphaFoldDB" id="A0A0V0YZV0"/>